<protein>
    <submittedName>
        <fullName evidence="1">Velvet factor-domain-containing protein</fullName>
    </submittedName>
</protein>
<sequence length="329" mass="37323">MDFTQPRRTTISYINNPIQFIAGQFEGQTIRAELVEIQKADLGRKYARVDRRPLDPPPVVQLKLYQVYNHGTSQQYEREMDDYDDVQNLGLLCNVDLFPVPNEGEPSPQPSSYPEPLASNYTPHPATSYLPCGYQPAPHLASDAQSYHPMPMAQLPPLTVPARPNGIQMRSYARPPVVITHFGPHPITEDMKCTTSLSGATFIQPASFDYQGKKALMFVFADLAVKIEGYFFLRYRFFDIFSRIAGHEDLPVQAECYGGSFRVYSTKEFPGLSPSTELTKQLARFGVRLNIRETERKRKRKNNRSISPSACPKGKRRTNAHHSDSDFDQ</sequence>
<reference evidence="1" key="1">
    <citation type="journal article" date="2021" name="New Phytol.">
        <title>Evolutionary innovations through gain and loss of genes in the ectomycorrhizal Boletales.</title>
        <authorList>
            <person name="Wu G."/>
            <person name="Miyauchi S."/>
            <person name="Morin E."/>
            <person name="Kuo A."/>
            <person name="Drula E."/>
            <person name="Varga T."/>
            <person name="Kohler A."/>
            <person name="Feng B."/>
            <person name="Cao Y."/>
            <person name="Lipzen A."/>
            <person name="Daum C."/>
            <person name="Hundley H."/>
            <person name="Pangilinan J."/>
            <person name="Johnson J."/>
            <person name="Barry K."/>
            <person name="LaButti K."/>
            <person name="Ng V."/>
            <person name="Ahrendt S."/>
            <person name="Min B."/>
            <person name="Choi I.G."/>
            <person name="Park H."/>
            <person name="Plett J.M."/>
            <person name="Magnuson J."/>
            <person name="Spatafora J.W."/>
            <person name="Nagy L.G."/>
            <person name="Henrissat B."/>
            <person name="Grigoriev I.V."/>
            <person name="Yang Z.L."/>
            <person name="Xu J."/>
            <person name="Martin F.M."/>
        </authorList>
    </citation>
    <scope>NUCLEOTIDE SEQUENCE</scope>
    <source>
        <strain evidence="1">ATCC 28755</strain>
    </source>
</reference>
<accession>A0ACB8AHW5</accession>
<evidence type="ECO:0000313" key="2">
    <source>
        <dbReference type="Proteomes" id="UP000790377"/>
    </source>
</evidence>
<evidence type="ECO:0000313" key="1">
    <source>
        <dbReference type="EMBL" id="KAH7912862.1"/>
    </source>
</evidence>
<comment type="caution">
    <text evidence="1">The sequence shown here is derived from an EMBL/GenBank/DDBJ whole genome shotgun (WGS) entry which is preliminary data.</text>
</comment>
<dbReference type="Proteomes" id="UP000790377">
    <property type="component" value="Unassembled WGS sequence"/>
</dbReference>
<organism evidence="1 2">
    <name type="scientific">Hygrophoropsis aurantiaca</name>
    <dbReference type="NCBI Taxonomy" id="72124"/>
    <lineage>
        <taxon>Eukaryota</taxon>
        <taxon>Fungi</taxon>
        <taxon>Dikarya</taxon>
        <taxon>Basidiomycota</taxon>
        <taxon>Agaricomycotina</taxon>
        <taxon>Agaricomycetes</taxon>
        <taxon>Agaricomycetidae</taxon>
        <taxon>Boletales</taxon>
        <taxon>Coniophorineae</taxon>
        <taxon>Hygrophoropsidaceae</taxon>
        <taxon>Hygrophoropsis</taxon>
    </lineage>
</organism>
<gene>
    <name evidence="1" type="ORF">BJ138DRAFT_1134488</name>
</gene>
<proteinExistence type="predicted"/>
<keyword evidence="2" id="KW-1185">Reference proteome</keyword>
<dbReference type="EMBL" id="MU267642">
    <property type="protein sequence ID" value="KAH7912862.1"/>
    <property type="molecule type" value="Genomic_DNA"/>
</dbReference>
<name>A0ACB8AHW5_9AGAM</name>